<dbReference type="RefSeq" id="YP_010676610.1">
    <property type="nucleotide sequence ID" value="NC_071014.1"/>
</dbReference>
<keyword evidence="2" id="KW-1185">Reference proteome</keyword>
<organism evidence="1 2">
    <name type="scientific">Brevibacterium phage Cantare</name>
    <dbReference type="NCBI Taxonomy" id="2338395"/>
    <lineage>
        <taxon>Viruses</taxon>
        <taxon>Duplodnaviria</taxon>
        <taxon>Heunggongvirae</taxon>
        <taxon>Uroviricota</taxon>
        <taxon>Caudoviricetes</taxon>
        <taxon>Cantarevirus</taxon>
        <taxon>Cantarevirus cantare</taxon>
    </lineage>
</organism>
<accession>A0A3G3LYU0</accession>
<proteinExistence type="predicted"/>
<evidence type="ECO:0000313" key="2">
    <source>
        <dbReference type="Proteomes" id="UP000279277"/>
    </source>
</evidence>
<reference evidence="1 2" key="1">
    <citation type="submission" date="2018-10" db="EMBL/GenBank/DDBJ databases">
        <authorList>
            <person name="Zack K."/>
            <person name="Garlena R.A."/>
            <person name="Russell D.A."/>
            <person name="Pope W.H."/>
            <person name="Jacobs-Sera D."/>
            <person name="Hatfull G.F."/>
        </authorList>
    </citation>
    <scope>NUCLEOTIDE SEQUENCE [LARGE SCALE GENOMIC DNA]</scope>
</reference>
<dbReference type="Proteomes" id="UP000279277">
    <property type="component" value="Segment"/>
</dbReference>
<dbReference type="GeneID" id="77952971"/>
<evidence type="ECO:0000313" key="1">
    <source>
        <dbReference type="EMBL" id="AYQ99255.1"/>
    </source>
</evidence>
<sequence length="666" mass="72961">MARMPYPGKIYPGETYPGVSQSYITPNGEWEYVSDPNEQRAVLDAFGKTTFSAMVENPTAGSTYTVDIGGVPGFYNQEYFDGSDGATDLYTPSWVGTPDDSVSILSAETVNNIINYDKCKNVKIMLSNEKPINGTRSLKIIPTNATPKFTNGTERGTSVAFRIPAGASGAFSLTVRIAKKFSDPVVLNTVEKFTDATRYMNYGEPGEYLMVAMLSASASERTVYLHLPGTYDGGEIVIDELMFVTGESRYRYFDGSTPDDEDIIYSWEGEPHASRSYYEIVRSLNNADGIYSPLVLQSLRWKHSGNYSLRLLPNSMYIHTDKVPMGMEPGKTYTISCVRMMKSTVQTAVDSNGNMTTANMSLLYLNSDSTGIEAYSSNVPAKSGTERLSITFTMPKVQPAMFVLAFDGAPVDVWYDSLMISDGVGVEDYFDGDSPGAMWLGGRYTSPSHVAPVAPRSGGYPLKKFVSAYADRMGEIDQLVARITYLPADVRHEAELYGLDLPGRAVPLGATSDLVDARTADDEWMPWIGQILGIDTRDVSADELRTAITSGLTGMVAGTRRAIASAVRAIMTGSMETRSVRIYPHTISLDAIGKASEWDLLVVTPVEQGLTQDQVRDAVERASAKPAGVLIHHVSKSTTWADLHAKLPTWAMWNDKKWESIEEAGF</sequence>
<dbReference type="KEGG" id="vg:77952971"/>
<gene>
    <name evidence="1" type="primary">35</name>
    <name evidence="1" type="ORF">PBI_CANTARE_35</name>
</gene>
<name>A0A3G3LYU0_9CAUD</name>
<dbReference type="Gene3D" id="2.60.120.260">
    <property type="entry name" value="Galactose-binding domain-like"/>
    <property type="match status" value="1"/>
</dbReference>
<protein>
    <submittedName>
        <fullName evidence="1">Minor tail protein</fullName>
    </submittedName>
</protein>
<dbReference type="EMBL" id="MK016493">
    <property type="protein sequence ID" value="AYQ99255.1"/>
    <property type="molecule type" value="Genomic_DNA"/>
</dbReference>